<proteinExistence type="predicted"/>
<sequence length="123" mass="13965">MTSLKLKLNDTKVCTIIEMLRCVTIDITSHEFEVMAIMELLTRVSMRLQNLHVTLSFSKPGTIRQFSLSRAEAWALSKSMHSVADEFGGAGMAMEYMVNDILQKESLNIQQYGKTCRFKAAQR</sequence>
<dbReference type="EMBL" id="VSSQ01001483">
    <property type="protein sequence ID" value="MPM08722.1"/>
    <property type="molecule type" value="Genomic_DNA"/>
</dbReference>
<dbReference type="AlphaFoldDB" id="A0A644WY27"/>
<accession>A0A644WY27</accession>
<reference evidence="1" key="1">
    <citation type="submission" date="2019-08" db="EMBL/GenBank/DDBJ databases">
        <authorList>
            <person name="Kucharzyk K."/>
            <person name="Murdoch R.W."/>
            <person name="Higgins S."/>
            <person name="Loffler F."/>
        </authorList>
    </citation>
    <scope>NUCLEOTIDE SEQUENCE</scope>
</reference>
<name>A0A644WY27_9ZZZZ</name>
<comment type="caution">
    <text evidence="1">The sequence shown here is derived from an EMBL/GenBank/DDBJ whole genome shotgun (WGS) entry which is preliminary data.</text>
</comment>
<organism evidence="1">
    <name type="scientific">bioreactor metagenome</name>
    <dbReference type="NCBI Taxonomy" id="1076179"/>
    <lineage>
        <taxon>unclassified sequences</taxon>
        <taxon>metagenomes</taxon>
        <taxon>ecological metagenomes</taxon>
    </lineage>
</organism>
<evidence type="ECO:0000313" key="1">
    <source>
        <dbReference type="EMBL" id="MPM08722.1"/>
    </source>
</evidence>
<gene>
    <name evidence="1" type="ORF">SDC9_55036</name>
</gene>
<protein>
    <submittedName>
        <fullName evidence="1">Uncharacterized protein</fullName>
    </submittedName>
</protein>